<dbReference type="PROSITE" id="PS01031">
    <property type="entry name" value="SHSP"/>
    <property type="match status" value="1"/>
</dbReference>
<dbReference type="InterPro" id="IPR031107">
    <property type="entry name" value="Small_HSP"/>
</dbReference>
<dbReference type="InterPro" id="IPR008978">
    <property type="entry name" value="HSP20-like_chaperone"/>
</dbReference>
<proteinExistence type="inferred from homology"/>
<reference evidence="5 6" key="1">
    <citation type="journal article" date="2024" name="Plant Biotechnol. J.">
        <title>Dendrobium thyrsiflorum genome and its molecular insights into genes involved in important horticultural traits.</title>
        <authorList>
            <person name="Chen B."/>
            <person name="Wang J.Y."/>
            <person name="Zheng P.J."/>
            <person name="Li K.L."/>
            <person name="Liang Y.M."/>
            <person name="Chen X.F."/>
            <person name="Zhang C."/>
            <person name="Zhao X."/>
            <person name="He X."/>
            <person name="Zhang G.Q."/>
            <person name="Liu Z.J."/>
            <person name="Xu Q."/>
        </authorList>
    </citation>
    <scope>NUCLEOTIDE SEQUENCE [LARGE SCALE GENOMIC DNA]</scope>
    <source>
        <strain evidence="5">GZMU011</strain>
    </source>
</reference>
<comment type="caution">
    <text evidence="5">The sequence shown here is derived from an EMBL/GenBank/DDBJ whole genome shotgun (WGS) entry which is preliminary data.</text>
</comment>
<dbReference type="Gene3D" id="2.60.40.790">
    <property type="match status" value="1"/>
</dbReference>
<gene>
    <name evidence="5" type="ORF">M5K25_007901</name>
</gene>
<evidence type="ECO:0000313" key="5">
    <source>
        <dbReference type="EMBL" id="KAL0920886.1"/>
    </source>
</evidence>
<accession>A0ABD0VE45</accession>
<evidence type="ECO:0000313" key="6">
    <source>
        <dbReference type="Proteomes" id="UP001552299"/>
    </source>
</evidence>
<evidence type="ECO:0000256" key="3">
    <source>
        <dbReference type="RuleBase" id="RU003616"/>
    </source>
</evidence>
<dbReference type="PANTHER" id="PTHR11527">
    <property type="entry name" value="HEAT-SHOCK PROTEIN 20 FAMILY MEMBER"/>
    <property type="match status" value="1"/>
</dbReference>
<dbReference type="Proteomes" id="UP001552299">
    <property type="component" value="Unassembled WGS sequence"/>
</dbReference>
<keyword evidence="6" id="KW-1185">Reference proteome</keyword>
<dbReference type="SUPFAM" id="SSF49764">
    <property type="entry name" value="HSP20-like chaperones"/>
    <property type="match status" value="1"/>
</dbReference>
<name>A0ABD0VE45_DENTH</name>
<protein>
    <recommendedName>
        <fullName evidence="4">SHSP domain-containing protein</fullName>
    </recommendedName>
</protein>
<evidence type="ECO:0000256" key="1">
    <source>
        <dbReference type="ARBA" id="ARBA00023016"/>
    </source>
</evidence>
<dbReference type="Pfam" id="PF00011">
    <property type="entry name" value="HSP20"/>
    <property type="match status" value="1"/>
</dbReference>
<dbReference type="EMBL" id="JANQDX010000007">
    <property type="protein sequence ID" value="KAL0920886.1"/>
    <property type="molecule type" value="Genomic_DNA"/>
</dbReference>
<keyword evidence="1" id="KW-0346">Stress response</keyword>
<evidence type="ECO:0000259" key="4">
    <source>
        <dbReference type="PROSITE" id="PS01031"/>
    </source>
</evidence>
<feature type="domain" description="SHSP" evidence="4">
    <location>
        <begin position="11"/>
        <end position="110"/>
    </location>
</feature>
<comment type="similarity">
    <text evidence="2 3">Belongs to the small heat shock protein (HSP20) family.</text>
</comment>
<evidence type="ECO:0000256" key="2">
    <source>
        <dbReference type="PROSITE-ProRule" id="PRU00285"/>
    </source>
</evidence>
<organism evidence="5 6">
    <name type="scientific">Dendrobium thyrsiflorum</name>
    <name type="common">Pinecone-like raceme dendrobium</name>
    <name type="synonym">Orchid</name>
    <dbReference type="NCBI Taxonomy" id="117978"/>
    <lineage>
        <taxon>Eukaryota</taxon>
        <taxon>Viridiplantae</taxon>
        <taxon>Streptophyta</taxon>
        <taxon>Embryophyta</taxon>
        <taxon>Tracheophyta</taxon>
        <taxon>Spermatophyta</taxon>
        <taxon>Magnoliopsida</taxon>
        <taxon>Liliopsida</taxon>
        <taxon>Asparagales</taxon>
        <taxon>Orchidaceae</taxon>
        <taxon>Epidendroideae</taxon>
        <taxon>Malaxideae</taxon>
        <taxon>Dendrobiinae</taxon>
        <taxon>Dendrobium</taxon>
    </lineage>
</organism>
<dbReference type="AlphaFoldDB" id="A0ABD0VE45"/>
<dbReference type="CDD" id="cd06464">
    <property type="entry name" value="ACD_sHsps-like"/>
    <property type="match status" value="1"/>
</dbReference>
<dbReference type="InterPro" id="IPR002068">
    <property type="entry name" value="A-crystallin/Hsp20_dom"/>
</dbReference>
<sequence>MVERKCEGRDQASTYFQPSFEWLQDPCNYILQIQLPGFKKDDIKVQIDSTGKLTVRGTMQKPASFEQSYSIPTGSNVDKISGKYENNYLILTIPKSATVEPEKTKTISKGKKEESLLKDWLHSGIVDSVLEKVHRNRKVITVGLMAFSLGFCVSKKLRTGG</sequence>